<feature type="transmembrane region" description="Helical" evidence="2">
    <location>
        <begin position="33"/>
        <end position="54"/>
    </location>
</feature>
<protein>
    <submittedName>
        <fullName evidence="4">Uncharacterized protein</fullName>
    </submittedName>
</protein>
<dbReference type="Proteomes" id="UP000827549">
    <property type="component" value="Chromosome 3"/>
</dbReference>
<keyword evidence="1" id="KW-0175">Coiled coil</keyword>
<evidence type="ECO:0000256" key="3">
    <source>
        <dbReference type="SAM" id="SignalP"/>
    </source>
</evidence>
<keyword evidence="3" id="KW-0732">Signal</keyword>
<evidence type="ECO:0000313" key="5">
    <source>
        <dbReference type="Proteomes" id="UP000827549"/>
    </source>
</evidence>
<reference evidence="4" key="1">
    <citation type="submission" date="2023-10" db="EMBL/GenBank/DDBJ databases">
        <authorList>
            <person name="Noh H."/>
        </authorList>
    </citation>
    <scope>NUCLEOTIDE SEQUENCE</scope>
    <source>
        <strain evidence="4">DUCC4014</strain>
    </source>
</reference>
<sequence length="161" mass="17406">MLVLVLGVFALVATALAIPVDPALGPLTSKCKLHAGCLITLGLACALLKAYTALKAAQRTIAQLRDDLALAKNTGAAAIAEKLWTDGYEVTLTHTTLYVRRRDGSRRPRLEDVEVVDTAFRNADWHGDADDADDDADYIYFDSDASDDDDDVRYGPNGYCA</sequence>
<dbReference type="GeneID" id="87807003"/>
<keyword evidence="2" id="KW-0472">Membrane</keyword>
<dbReference type="RefSeq" id="XP_062626283.1">
    <property type="nucleotide sequence ID" value="XM_062770299.1"/>
</dbReference>
<evidence type="ECO:0000313" key="4">
    <source>
        <dbReference type="EMBL" id="WOO80251.1"/>
    </source>
</evidence>
<name>A0AAF0Y9J6_9TREE</name>
<keyword evidence="2" id="KW-0812">Transmembrane</keyword>
<evidence type="ECO:0000256" key="2">
    <source>
        <dbReference type="SAM" id="Phobius"/>
    </source>
</evidence>
<feature type="coiled-coil region" evidence="1">
    <location>
        <begin position="47"/>
        <end position="74"/>
    </location>
</feature>
<feature type="chain" id="PRO_5041992797" evidence="3">
    <location>
        <begin position="18"/>
        <end position="161"/>
    </location>
</feature>
<keyword evidence="5" id="KW-1185">Reference proteome</keyword>
<dbReference type="AlphaFoldDB" id="A0AAF0Y9J6"/>
<accession>A0AAF0Y9J6</accession>
<keyword evidence="2" id="KW-1133">Transmembrane helix</keyword>
<feature type="signal peptide" evidence="3">
    <location>
        <begin position="1"/>
        <end position="17"/>
    </location>
</feature>
<gene>
    <name evidence="4" type="ORF">LOC62_03G003762</name>
</gene>
<dbReference type="EMBL" id="CP086716">
    <property type="protein sequence ID" value="WOO80251.1"/>
    <property type="molecule type" value="Genomic_DNA"/>
</dbReference>
<organism evidence="4 5">
    <name type="scientific">Vanrija pseudolonga</name>
    <dbReference type="NCBI Taxonomy" id="143232"/>
    <lineage>
        <taxon>Eukaryota</taxon>
        <taxon>Fungi</taxon>
        <taxon>Dikarya</taxon>
        <taxon>Basidiomycota</taxon>
        <taxon>Agaricomycotina</taxon>
        <taxon>Tremellomycetes</taxon>
        <taxon>Trichosporonales</taxon>
        <taxon>Trichosporonaceae</taxon>
        <taxon>Vanrija</taxon>
    </lineage>
</organism>
<proteinExistence type="predicted"/>
<evidence type="ECO:0000256" key="1">
    <source>
        <dbReference type="SAM" id="Coils"/>
    </source>
</evidence>